<dbReference type="EMBL" id="KV417681">
    <property type="protein sequence ID" value="KZP10348.1"/>
    <property type="molecule type" value="Genomic_DNA"/>
</dbReference>
<evidence type="ECO:0000313" key="4">
    <source>
        <dbReference type="Proteomes" id="UP000076532"/>
    </source>
</evidence>
<accession>A0A165Z9A3</accession>
<feature type="signal peptide" evidence="2">
    <location>
        <begin position="1"/>
        <end position="27"/>
    </location>
</feature>
<feature type="compositionally biased region" description="Low complexity" evidence="1">
    <location>
        <begin position="83"/>
        <end position="99"/>
    </location>
</feature>
<evidence type="ECO:0000256" key="2">
    <source>
        <dbReference type="SAM" id="SignalP"/>
    </source>
</evidence>
<gene>
    <name evidence="3" type="ORF">FIBSPDRAFT_218448</name>
</gene>
<sequence>MRHQPRPIHLHSALLISGACLPQGCVPRCVASSSTACAPRSSPTAIKGCPHDVEGTTRLRRRPLPRRLAVLVHPILPLRLWTPPSQSSSDPSARAAPASCCTSPLLNPRAPAPSYPPPLRLPTLVSLRVRAPRCVADRRRPRIKDRPHDAEGHTTKPPLDGQPEPRGLHDRAGQGWRQQSLAGSLAGCSCMPTS</sequence>
<evidence type="ECO:0000313" key="3">
    <source>
        <dbReference type="EMBL" id="KZP10348.1"/>
    </source>
</evidence>
<dbReference type="Proteomes" id="UP000076532">
    <property type="component" value="Unassembled WGS sequence"/>
</dbReference>
<feature type="compositionally biased region" description="Basic and acidic residues" evidence="1">
    <location>
        <begin position="144"/>
        <end position="154"/>
    </location>
</feature>
<keyword evidence="4" id="KW-1185">Reference proteome</keyword>
<proteinExistence type="predicted"/>
<name>A0A165Z9A3_9AGAM</name>
<dbReference type="AlphaFoldDB" id="A0A165Z9A3"/>
<feature type="chain" id="PRO_5007869872" evidence="2">
    <location>
        <begin position="28"/>
        <end position="194"/>
    </location>
</feature>
<keyword evidence="2" id="KW-0732">Signal</keyword>
<protein>
    <submittedName>
        <fullName evidence="3">Uncharacterized protein</fullName>
    </submittedName>
</protein>
<evidence type="ECO:0000256" key="1">
    <source>
        <dbReference type="SAM" id="MobiDB-lite"/>
    </source>
</evidence>
<feature type="region of interest" description="Disordered" evidence="1">
    <location>
        <begin position="136"/>
        <end position="194"/>
    </location>
</feature>
<feature type="region of interest" description="Disordered" evidence="1">
    <location>
        <begin position="80"/>
        <end position="100"/>
    </location>
</feature>
<dbReference type="PROSITE" id="PS51257">
    <property type="entry name" value="PROKAR_LIPOPROTEIN"/>
    <property type="match status" value="1"/>
</dbReference>
<organism evidence="3 4">
    <name type="scientific">Athelia psychrophila</name>
    <dbReference type="NCBI Taxonomy" id="1759441"/>
    <lineage>
        <taxon>Eukaryota</taxon>
        <taxon>Fungi</taxon>
        <taxon>Dikarya</taxon>
        <taxon>Basidiomycota</taxon>
        <taxon>Agaricomycotina</taxon>
        <taxon>Agaricomycetes</taxon>
        <taxon>Agaricomycetidae</taxon>
        <taxon>Atheliales</taxon>
        <taxon>Atheliaceae</taxon>
        <taxon>Athelia</taxon>
    </lineage>
</organism>
<reference evidence="3 4" key="1">
    <citation type="journal article" date="2016" name="Mol. Biol. Evol.">
        <title>Comparative Genomics of Early-Diverging Mushroom-Forming Fungi Provides Insights into the Origins of Lignocellulose Decay Capabilities.</title>
        <authorList>
            <person name="Nagy L.G."/>
            <person name="Riley R."/>
            <person name="Tritt A."/>
            <person name="Adam C."/>
            <person name="Daum C."/>
            <person name="Floudas D."/>
            <person name="Sun H."/>
            <person name="Yadav J.S."/>
            <person name="Pangilinan J."/>
            <person name="Larsson K.H."/>
            <person name="Matsuura K."/>
            <person name="Barry K."/>
            <person name="Labutti K."/>
            <person name="Kuo R."/>
            <person name="Ohm R.A."/>
            <person name="Bhattacharya S.S."/>
            <person name="Shirouzu T."/>
            <person name="Yoshinaga Y."/>
            <person name="Martin F.M."/>
            <person name="Grigoriev I.V."/>
            <person name="Hibbett D.S."/>
        </authorList>
    </citation>
    <scope>NUCLEOTIDE SEQUENCE [LARGE SCALE GENOMIC DNA]</scope>
    <source>
        <strain evidence="3 4">CBS 109695</strain>
    </source>
</reference>